<dbReference type="EMBL" id="PGOL01001898">
    <property type="protein sequence ID" value="PKI52747.1"/>
    <property type="molecule type" value="Genomic_DNA"/>
</dbReference>
<evidence type="ECO:0000313" key="3">
    <source>
        <dbReference type="Proteomes" id="UP000233551"/>
    </source>
</evidence>
<evidence type="ECO:0000256" key="1">
    <source>
        <dbReference type="SAM" id="MobiDB-lite"/>
    </source>
</evidence>
<keyword evidence="3" id="KW-1185">Reference proteome</keyword>
<dbReference type="AlphaFoldDB" id="A0A2I0J939"/>
<feature type="region of interest" description="Disordered" evidence="1">
    <location>
        <begin position="1"/>
        <end position="20"/>
    </location>
</feature>
<comment type="caution">
    <text evidence="2">The sequence shown here is derived from an EMBL/GenBank/DDBJ whole genome shotgun (WGS) entry which is preliminary data.</text>
</comment>
<accession>A0A2I0J939</accession>
<organism evidence="2 3">
    <name type="scientific">Punica granatum</name>
    <name type="common">Pomegranate</name>
    <dbReference type="NCBI Taxonomy" id="22663"/>
    <lineage>
        <taxon>Eukaryota</taxon>
        <taxon>Viridiplantae</taxon>
        <taxon>Streptophyta</taxon>
        <taxon>Embryophyta</taxon>
        <taxon>Tracheophyta</taxon>
        <taxon>Spermatophyta</taxon>
        <taxon>Magnoliopsida</taxon>
        <taxon>eudicotyledons</taxon>
        <taxon>Gunneridae</taxon>
        <taxon>Pentapetalae</taxon>
        <taxon>rosids</taxon>
        <taxon>malvids</taxon>
        <taxon>Myrtales</taxon>
        <taxon>Lythraceae</taxon>
        <taxon>Punica</taxon>
    </lineage>
</organism>
<sequence>MEEEMESPQKTGLGSLLNPPTEKKIVTASGYIRRMKDWVPKTPDIRQDRGGRKVHCTDPNVDSHQGPHCALLDCAAWECPPSVGRVTDTREKESPLIILRLESRGRISYPGLGVWNT</sequence>
<gene>
    <name evidence="2" type="ORF">CRG98_026868</name>
</gene>
<evidence type="ECO:0000313" key="2">
    <source>
        <dbReference type="EMBL" id="PKI52747.1"/>
    </source>
</evidence>
<name>A0A2I0J939_PUNGR</name>
<proteinExistence type="predicted"/>
<protein>
    <submittedName>
        <fullName evidence="2">Uncharacterized protein</fullName>
    </submittedName>
</protein>
<reference evidence="2 3" key="1">
    <citation type="submission" date="2017-11" db="EMBL/GenBank/DDBJ databases">
        <title>De-novo sequencing of pomegranate (Punica granatum L.) genome.</title>
        <authorList>
            <person name="Akparov Z."/>
            <person name="Amiraslanov A."/>
            <person name="Hajiyeva S."/>
            <person name="Abbasov M."/>
            <person name="Kaur K."/>
            <person name="Hamwieh A."/>
            <person name="Solovyev V."/>
            <person name="Salamov A."/>
            <person name="Braich B."/>
            <person name="Kosarev P."/>
            <person name="Mahmoud A."/>
            <person name="Hajiyev E."/>
            <person name="Babayeva S."/>
            <person name="Izzatullayeva V."/>
            <person name="Mammadov A."/>
            <person name="Mammadov A."/>
            <person name="Sharifova S."/>
            <person name="Ojaghi J."/>
            <person name="Eynullazada K."/>
            <person name="Bayramov B."/>
            <person name="Abdulazimova A."/>
            <person name="Shahmuradov I."/>
        </authorList>
    </citation>
    <scope>NUCLEOTIDE SEQUENCE [LARGE SCALE GENOMIC DNA]</scope>
    <source>
        <strain evidence="3">cv. AG2017</strain>
        <tissue evidence="2">Leaf</tissue>
    </source>
</reference>
<dbReference type="Proteomes" id="UP000233551">
    <property type="component" value="Unassembled WGS sequence"/>
</dbReference>